<sequence length="146" mass="16558">MGGILAVAFITYLQHRIRIGLQTDRVSNNNGVTDLNKDDGEENIQGENFPGHYWTIVSNERGELNTAIEMNLEQHSEPRLIAQTMVHIDNESEEILRSSNIIRKEELDGYLNPVHSIPMEFDNYIHPVHSDSVNAISASSQYIEIL</sequence>
<proteinExistence type="predicted"/>
<dbReference type="AlphaFoldDB" id="A0AAE0S1I6"/>
<reference evidence="1" key="1">
    <citation type="journal article" date="2021" name="Genome Biol. Evol.">
        <title>A High-Quality Reference Genome for a Parasitic Bivalve with Doubly Uniparental Inheritance (Bivalvia: Unionida).</title>
        <authorList>
            <person name="Smith C.H."/>
        </authorList>
    </citation>
    <scope>NUCLEOTIDE SEQUENCE</scope>
    <source>
        <strain evidence="1">CHS0354</strain>
    </source>
</reference>
<dbReference type="Proteomes" id="UP001195483">
    <property type="component" value="Unassembled WGS sequence"/>
</dbReference>
<gene>
    <name evidence="1" type="ORF">CHS0354_025636</name>
</gene>
<reference evidence="1" key="2">
    <citation type="journal article" date="2021" name="Genome Biol. Evol.">
        <title>Developing a high-quality reference genome for a parasitic bivalve with doubly uniparental inheritance (Bivalvia: Unionida).</title>
        <authorList>
            <person name="Smith C.H."/>
        </authorList>
    </citation>
    <scope>NUCLEOTIDE SEQUENCE</scope>
    <source>
        <strain evidence="1">CHS0354</strain>
        <tissue evidence="1">Mantle</tissue>
    </source>
</reference>
<protein>
    <submittedName>
        <fullName evidence="1">Uncharacterized protein</fullName>
    </submittedName>
</protein>
<evidence type="ECO:0000313" key="1">
    <source>
        <dbReference type="EMBL" id="KAK3583503.1"/>
    </source>
</evidence>
<organism evidence="1 2">
    <name type="scientific">Potamilus streckersoni</name>
    <dbReference type="NCBI Taxonomy" id="2493646"/>
    <lineage>
        <taxon>Eukaryota</taxon>
        <taxon>Metazoa</taxon>
        <taxon>Spiralia</taxon>
        <taxon>Lophotrochozoa</taxon>
        <taxon>Mollusca</taxon>
        <taxon>Bivalvia</taxon>
        <taxon>Autobranchia</taxon>
        <taxon>Heteroconchia</taxon>
        <taxon>Palaeoheterodonta</taxon>
        <taxon>Unionida</taxon>
        <taxon>Unionoidea</taxon>
        <taxon>Unionidae</taxon>
        <taxon>Ambleminae</taxon>
        <taxon>Lampsilini</taxon>
        <taxon>Potamilus</taxon>
    </lineage>
</organism>
<comment type="caution">
    <text evidence="1">The sequence shown here is derived from an EMBL/GenBank/DDBJ whole genome shotgun (WGS) entry which is preliminary data.</text>
</comment>
<accession>A0AAE0S1I6</accession>
<dbReference type="EMBL" id="JAEAOA010001522">
    <property type="protein sequence ID" value="KAK3583503.1"/>
    <property type="molecule type" value="Genomic_DNA"/>
</dbReference>
<keyword evidence="2" id="KW-1185">Reference proteome</keyword>
<evidence type="ECO:0000313" key="2">
    <source>
        <dbReference type="Proteomes" id="UP001195483"/>
    </source>
</evidence>
<name>A0AAE0S1I6_9BIVA</name>
<reference evidence="1" key="3">
    <citation type="submission" date="2023-05" db="EMBL/GenBank/DDBJ databases">
        <authorList>
            <person name="Smith C.H."/>
        </authorList>
    </citation>
    <scope>NUCLEOTIDE SEQUENCE</scope>
    <source>
        <strain evidence="1">CHS0354</strain>
        <tissue evidence="1">Mantle</tissue>
    </source>
</reference>